<sequence length="288" mass="32794">MIKIKNIIFILTMVGNFICFSQDDLLAELESEAEYTSYELPAFKTMTIVNLQSTKIAAKKEFYFFVSHRFGSVKDGFETLFGLDNANTKIQFVYSFFEGVQFSLSRESWRQTYSGSVKYNIVKQSSEFGLNLVGFHIANINAEINEDLFPELETSDRWSFAHQLLISRRFSEKFSFQLAPTYIRENLQDLRAVAEANYNQFALGGGGRFKLSKRISINADYVYNFSRDGNNIYNNPLSIGVDIETGGHVFQILFSNAQSTNEPGFISNAGGDWSEGDIFFGFNIVRVF</sequence>
<dbReference type="EMBL" id="FQTW01000001">
    <property type="protein sequence ID" value="SHE33448.1"/>
    <property type="molecule type" value="Genomic_DNA"/>
</dbReference>
<keyword evidence="3" id="KW-1185">Reference proteome</keyword>
<reference evidence="2 3" key="1">
    <citation type="submission" date="2016-11" db="EMBL/GenBank/DDBJ databases">
        <authorList>
            <person name="Jaros S."/>
            <person name="Januszkiewicz K."/>
            <person name="Wedrychowicz H."/>
        </authorList>
    </citation>
    <scope>NUCLEOTIDE SEQUENCE [LARGE SCALE GENOMIC DNA]</scope>
    <source>
        <strain evidence="2 3">DSM 25661</strain>
    </source>
</reference>
<proteinExistence type="predicted"/>
<dbReference type="SUPFAM" id="SSF56935">
    <property type="entry name" value="Porins"/>
    <property type="match status" value="1"/>
</dbReference>
<evidence type="ECO:0000313" key="3">
    <source>
        <dbReference type="Proteomes" id="UP000184462"/>
    </source>
</evidence>
<feature type="domain" description="DUF5777" evidence="1">
    <location>
        <begin position="43"/>
        <end position="288"/>
    </location>
</feature>
<dbReference type="STRING" id="1155689.SAMN05444278_101237"/>
<accession>A0A1M4SMP6</accession>
<gene>
    <name evidence="2" type="ORF">SAMN05444278_101237</name>
</gene>
<evidence type="ECO:0000259" key="1">
    <source>
        <dbReference type="Pfam" id="PF19089"/>
    </source>
</evidence>
<dbReference type="Proteomes" id="UP000184462">
    <property type="component" value="Unassembled WGS sequence"/>
</dbReference>
<evidence type="ECO:0000313" key="2">
    <source>
        <dbReference type="EMBL" id="SHE33448.1"/>
    </source>
</evidence>
<organism evidence="2 3">
    <name type="scientific">Psychroflexus salarius</name>
    <dbReference type="NCBI Taxonomy" id="1155689"/>
    <lineage>
        <taxon>Bacteria</taxon>
        <taxon>Pseudomonadati</taxon>
        <taxon>Bacteroidota</taxon>
        <taxon>Flavobacteriia</taxon>
        <taxon>Flavobacteriales</taxon>
        <taxon>Flavobacteriaceae</taxon>
        <taxon>Psychroflexus</taxon>
    </lineage>
</organism>
<protein>
    <recommendedName>
        <fullName evidence="1">DUF5777 domain-containing protein</fullName>
    </recommendedName>
</protein>
<dbReference type="InterPro" id="IPR045916">
    <property type="entry name" value="DUF5777"/>
</dbReference>
<dbReference type="RefSeq" id="WP_083574438.1">
    <property type="nucleotide sequence ID" value="NZ_FQTW01000001.1"/>
</dbReference>
<name>A0A1M4SMP6_9FLAO</name>
<dbReference type="AlphaFoldDB" id="A0A1M4SMP6"/>
<dbReference type="Pfam" id="PF19089">
    <property type="entry name" value="DUF5777"/>
    <property type="match status" value="1"/>
</dbReference>